<gene>
    <name evidence="1" type="primary">pqqD</name>
    <name evidence="1" type="ORF">ABG79_00800</name>
</gene>
<name>A0A0R3JV59_CALMK</name>
<dbReference type="Proteomes" id="UP000052015">
    <property type="component" value="Unassembled WGS sequence"/>
</dbReference>
<reference evidence="1 2" key="1">
    <citation type="submission" date="2015-09" db="EMBL/GenBank/DDBJ databases">
        <title>Draft genome sequence of a Caloramator mitchellensis, a moderate thermophile from the Great Artesian Basin of Australia.</title>
        <authorList>
            <person name="Patel B.K."/>
        </authorList>
    </citation>
    <scope>NUCLEOTIDE SEQUENCE [LARGE SCALE GENOMIC DNA]</scope>
    <source>
        <strain evidence="1 2">VF08</strain>
    </source>
</reference>
<dbReference type="Gene3D" id="1.10.10.1150">
    <property type="entry name" value="Coenzyme PQQ synthesis protein D (PqqD)"/>
    <property type="match status" value="1"/>
</dbReference>
<comment type="caution">
    <text evidence="1">The sequence shown here is derived from an EMBL/GenBank/DDBJ whole genome shotgun (WGS) entry which is preliminary data.</text>
</comment>
<dbReference type="OrthoDB" id="308521at2"/>
<dbReference type="InterPro" id="IPR008792">
    <property type="entry name" value="PQQD"/>
</dbReference>
<evidence type="ECO:0000313" key="1">
    <source>
        <dbReference type="EMBL" id="KRQ87462.1"/>
    </source>
</evidence>
<dbReference type="AlphaFoldDB" id="A0A0R3JV59"/>
<dbReference type="EMBL" id="LKHP01000003">
    <property type="protein sequence ID" value="KRQ87462.1"/>
    <property type="molecule type" value="Genomic_DNA"/>
</dbReference>
<dbReference type="InterPro" id="IPR041881">
    <property type="entry name" value="PqqD_sf"/>
</dbReference>
<accession>A0A0R3JV59</accession>
<evidence type="ECO:0000313" key="2">
    <source>
        <dbReference type="Proteomes" id="UP000052015"/>
    </source>
</evidence>
<proteinExistence type="predicted"/>
<organism evidence="1 2">
    <name type="scientific">Caloramator mitchellensis</name>
    <dbReference type="NCBI Taxonomy" id="908809"/>
    <lineage>
        <taxon>Bacteria</taxon>
        <taxon>Bacillati</taxon>
        <taxon>Bacillota</taxon>
        <taxon>Clostridia</taxon>
        <taxon>Eubacteriales</taxon>
        <taxon>Clostridiaceae</taxon>
        <taxon>Caloramator</taxon>
    </lineage>
</organism>
<dbReference type="STRING" id="908809.ABG79_00800"/>
<dbReference type="Pfam" id="PF05402">
    <property type="entry name" value="PqqD"/>
    <property type="match status" value="1"/>
</dbReference>
<protein>
    <submittedName>
        <fullName evidence="1">Coenzyme PQQ synthesis protein D</fullName>
    </submittedName>
</protein>
<sequence>MAKEKKDDNFLLYIPRKKHTTYEKRNGKVYLIFYHNKPIEKFLRWLVKKPAVSDMELDNLGSTVWELIDGQNTVYDIGQRLLEKFGKDAEPVYDRLIMYLRYLNRRGWIAFDRGNQE</sequence>
<keyword evidence="2" id="KW-1185">Reference proteome</keyword>
<dbReference type="RefSeq" id="WP_057977345.1">
    <property type="nucleotide sequence ID" value="NZ_LKHP01000003.1"/>
</dbReference>